<keyword evidence="2" id="KW-0472">Membrane</keyword>
<proteinExistence type="predicted"/>
<feature type="transmembrane region" description="Helical" evidence="2">
    <location>
        <begin position="110"/>
        <end position="130"/>
    </location>
</feature>
<gene>
    <name evidence="4" type="primary">bamD</name>
    <name evidence="4" type="ORF">SCARUB_00339</name>
</gene>
<accession>A0A1E3XFR5</accession>
<evidence type="ECO:0000259" key="3">
    <source>
        <dbReference type="Pfam" id="PF10131"/>
    </source>
</evidence>
<keyword evidence="2" id="KW-0812">Transmembrane</keyword>
<feature type="transmembrane region" description="Helical" evidence="2">
    <location>
        <begin position="340"/>
        <end position="362"/>
    </location>
</feature>
<feature type="repeat" description="TPR" evidence="1">
    <location>
        <begin position="830"/>
        <end position="863"/>
    </location>
</feature>
<keyword evidence="2" id="KW-1133">Transmembrane helix</keyword>
<feature type="transmembrane region" description="Helical" evidence="2">
    <location>
        <begin position="269"/>
        <end position="290"/>
    </location>
</feature>
<feature type="transmembrane region" description="Helical" evidence="2">
    <location>
        <begin position="310"/>
        <end position="328"/>
    </location>
</feature>
<dbReference type="SMART" id="SM00028">
    <property type="entry name" value="TPR"/>
    <property type="match status" value="3"/>
</dbReference>
<reference evidence="4 5" key="1">
    <citation type="submission" date="2016-07" db="EMBL/GenBank/DDBJ databases">
        <title>Draft genome of Scalindua rubra, obtained from a brine-seawater interface in the Red Sea, sheds light on salt adaptation in anammox bacteria.</title>
        <authorList>
            <person name="Speth D.R."/>
            <person name="Lagkouvardos I."/>
            <person name="Wang Y."/>
            <person name="Qian P.-Y."/>
            <person name="Dutilh B.E."/>
            <person name="Jetten M.S."/>
        </authorList>
    </citation>
    <scope>NUCLEOTIDE SEQUENCE [LARGE SCALE GENOMIC DNA]</scope>
    <source>
        <strain evidence="4">BSI-1</strain>
    </source>
</reference>
<evidence type="ECO:0000256" key="1">
    <source>
        <dbReference type="PROSITE-ProRule" id="PRU00339"/>
    </source>
</evidence>
<comment type="caution">
    <text evidence="4">The sequence shown here is derived from an EMBL/GenBank/DDBJ whole genome shotgun (WGS) entry which is preliminary data.</text>
</comment>
<feature type="transmembrane region" description="Helical" evidence="2">
    <location>
        <begin position="395"/>
        <end position="411"/>
    </location>
</feature>
<dbReference type="PROSITE" id="PS50005">
    <property type="entry name" value="TPR"/>
    <property type="match status" value="2"/>
</dbReference>
<feature type="transmembrane region" description="Helical" evidence="2">
    <location>
        <begin position="761"/>
        <end position="784"/>
    </location>
</feature>
<evidence type="ECO:0000313" key="4">
    <source>
        <dbReference type="EMBL" id="ODS34465.1"/>
    </source>
</evidence>
<evidence type="ECO:0000313" key="5">
    <source>
        <dbReference type="Proteomes" id="UP000094056"/>
    </source>
</evidence>
<feature type="transmembrane region" description="Helical" evidence="2">
    <location>
        <begin position="202"/>
        <end position="228"/>
    </location>
</feature>
<dbReference type="Pfam" id="PF10131">
    <property type="entry name" value="PTPS_related"/>
    <property type="match status" value="1"/>
</dbReference>
<organism evidence="4 5">
    <name type="scientific">Candidatus Scalindua rubra</name>
    <dbReference type="NCBI Taxonomy" id="1872076"/>
    <lineage>
        <taxon>Bacteria</taxon>
        <taxon>Pseudomonadati</taxon>
        <taxon>Planctomycetota</taxon>
        <taxon>Candidatus Brocadiia</taxon>
        <taxon>Candidatus Brocadiales</taxon>
        <taxon>Candidatus Scalinduaceae</taxon>
        <taxon>Candidatus Scalindua</taxon>
    </lineage>
</organism>
<feature type="domain" description="Membrane protein 6-pyruvoyl-tetrahydropterin synthase-related" evidence="3">
    <location>
        <begin position="88"/>
        <end position="566"/>
    </location>
</feature>
<dbReference type="EMBL" id="MAYW01000005">
    <property type="protein sequence ID" value="ODS34465.1"/>
    <property type="molecule type" value="Genomic_DNA"/>
</dbReference>
<dbReference type="AlphaFoldDB" id="A0A1E3XFR5"/>
<feature type="transmembrane region" description="Helical" evidence="2">
    <location>
        <begin position="142"/>
        <end position="160"/>
    </location>
</feature>
<protein>
    <submittedName>
        <fullName evidence="4">Outer membrane protein assembly factor BamD</fullName>
    </submittedName>
</protein>
<dbReference type="Gene3D" id="1.25.40.10">
    <property type="entry name" value="Tetratricopeptide repeat domain"/>
    <property type="match status" value="1"/>
</dbReference>
<keyword evidence="1" id="KW-0802">TPR repeat</keyword>
<evidence type="ECO:0000256" key="2">
    <source>
        <dbReference type="SAM" id="Phobius"/>
    </source>
</evidence>
<sequence length="917" mass="106349">MLTTTNHAVNETNLTKRKYIICDVIILILLEAFILSYLHPSLLIKDTIITGGDTASYFHPLKYLKETLLPSGRLVGWDHGNFAGYPLFQFYFVVPFLFAAILGYFIKITVALKIVTILGILMLPLFTYFSFRKLNYCFPVPVITAILTLVFLFQEGYTIWGGNILSTLAGEFCYSISLSVFVLYLGHLYRGINDDKGIVKNAFLLALCGLCHSFVFIIAGMLSFFFLFSGITSNLYLRKFLPLTNSLSRPTHIETEKDGRDKFIRKLKYVIKLNLLTFLLLGFWIIPFITKLNHTTSYYSIWQFHSWKELLSFSLLPFLILSIIRITLPRKVLKGNDKGRCTYLLYICFISIMLYCNAHLYQAPDIRFLPIFYLMTIFITADLMGCLVRYIRPRIVFTIMVLFGITFWIFNQGGRVENWAKWNYEGYESKVTWKTFEKINSFLKGEISDPRVAYEKTHAYKSFGSDRIFESLPLFSGRQTLEGIHFASSISSKHIVFLQTELSKDILAPILYVFSKVNIDALDKHLKMFNINHLLIVTEKIKNSLRKNTNFKEVFKLNKYSIFEFRGNTGNYVEIPKYLPVVFTGKDWRKQFYEWFKIPETLDVPLVPSSYIKSNDLKDFKSFSDNIHDIKRFMNDNLLLLRNKAKETSNFNKITETITPFEIKFVTPFKGMPHIIKVSYFPNWKVSGADRVYPVSPCFMLVIPNQNEVMLTYGRTPADIVGIILTLTGLIICVAALCGVWNNTVWTKSSVNAQSCKFWDFVYMVLRPCILIAAIIILAISTTYCLIYRNFPIKIYLKGTDFYDSGKYEDAIRTFQKITRDKKYDIVDVVLSMLFEARSYTHMNKYDDAIKTFQDIINTYPYSRYVAEAYYEIGLIYVKRDDIELARTAFKKAVEADEFSIYTKHAKNKLAELKKDS</sequence>
<name>A0A1E3XFR5_9BACT</name>
<feature type="transmembrane region" description="Helical" evidence="2">
    <location>
        <begin position="368"/>
        <end position="388"/>
    </location>
</feature>
<dbReference type="InterPro" id="IPR018776">
    <property type="entry name" value="Membrane_prot_PTPS-rel_domain"/>
</dbReference>
<dbReference type="InterPro" id="IPR019734">
    <property type="entry name" value="TPR_rpt"/>
</dbReference>
<dbReference type="InterPro" id="IPR011990">
    <property type="entry name" value="TPR-like_helical_dom_sf"/>
</dbReference>
<feature type="repeat" description="TPR" evidence="1">
    <location>
        <begin position="867"/>
        <end position="900"/>
    </location>
</feature>
<dbReference type="Pfam" id="PF13432">
    <property type="entry name" value="TPR_16"/>
    <property type="match status" value="1"/>
</dbReference>
<feature type="transmembrane region" description="Helical" evidence="2">
    <location>
        <begin position="87"/>
        <end position="105"/>
    </location>
</feature>
<dbReference type="Proteomes" id="UP000094056">
    <property type="component" value="Unassembled WGS sequence"/>
</dbReference>
<dbReference type="Pfam" id="PF13181">
    <property type="entry name" value="TPR_8"/>
    <property type="match status" value="1"/>
</dbReference>
<feature type="transmembrane region" description="Helical" evidence="2">
    <location>
        <begin position="20"/>
        <end position="38"/>
    </location>
</feature>
<dbReference type="SUPFAM" id="SSF48452">
    <property type="entry name" value="TPR-like"/>
    <property type="match status" value="1"/>
</dbReference>
<feature type="transmembrane region" description="Helical" evidence="2">
    <location>
        <begin position="720"/>
        <end position="741"/>
    </location>
</feature>